<keyword evidence="5 10" id="KW-0547">Nucleotide-binding</keyword>
<evidence type="ECO:0000256" key="1">
    <source>
        <dbReference type="ARBA" id="ARBA00004761"/>
    </source>
</evidence>
<evidence type="ECO:0000256" key="3">
    <source>
        <dbReference type="ARBA" id="ARBA00012054"/>
    </source>
</evidence>
<dbReference type="Pfam" id="PF01202">
    <property type="entry name" value="SKI"/>
    <property type="match status" value="1"/>
</dbReference>
<evidence type="ECO:0000256" key="7">
    <source>
        <dbReference type="ARBA" id="ARBA00022840"/>
    </source>
</evidence>
<dbReference type="FunFam" id="3.40.50.300:FF:000522">
    <property type="entry name" value="Gluconokinase"/>
    <property type="match status" value="1"/>
</dbReference>
<comment type="pathway">
    <text evidence="1">Carbohydrate acid metabolism.</text>
</comment>
<evidence type="ECO:0000313" key="12">
    <source>
        <dbReference type="Proteomes" id="UP000444316"/>
    </source>
</evidence>
<dbReference type="InterPro" id="IPR006001">
    <property type="entry name" value="Therm_gnt_kin"/>
</dbReference>
<dbReference type="AlphaFoldDB" id="A0A845I1K7"/>
<evidence type="ECO:0000256" key="9">
    <source>
        <dbReference type="ARBA" id="ARBA00048090"/>
    </source>
</evidence>
<keyword evidence="8" id="KW-0311">Gluconate utilization</keyword>
<evidence type="ECO:0000256" key="2">
    <source>
        <dbReference type="ARBA" id="ARBA00008420"/>
    </source>
</evidence>
<keyword evidence="6 10" id="KW-0418">Kinase</keyword>
<comment type="catalytic activity">
    <reaction evidence="9 10">
        <text>D-gluconate + ATP = 6-phospho-D-gluconate + ADP + H(+)</text>
        <dbReference type="Rhea" id="RHEA:19433"/>
        <dbReference type="ChEBI" id="CHEBI:15378"/>
        <dbReference type="ChEBI" id="CHEBI:18391"/>
        <dbReference type="ChEBI" id="CHEBI:30616"/>
        <dbReference type="ChEBI" id="CHEBI:58759"/>
        <dbReference type="ChEBI" id="CHEBI:456216"/>
        <dbReference type="EC" id="2.7.1.12"/>
    </reaction>
</comment>
<dbReference type="PANTHER" id="PTHR43442">
    <property type="entry name" value="GLUCONOKINASE-RELATED"/>
    <property type="match status" value="1"/>
</dbReference>
<evidence type="ECO:0000256" key="8">
    <source>
        <dbReference type="ARBA" id="ARBA00023064"/>
    </source>
</evidence>
<name>A0A845I1K7_9BURK</name>
<dbReference type="SUPFAM" id="SSF52540">
    <property type="entry name" value="P-loop containing nucleoside triphosphate hydrolases"/>
    <property type="match status" value="1"/>
</dbReference>
<dbReference type="NCBIfam" id="TIGR01313">
    <property type="entry name" value="therm_gnt_kin"/>
    <property type="match status" value="1"/>
</dbReference>
<evidence type="ECO:0000256" key="6">
    <source>
        <dbReference type="ARBA" id="ARBA00022777"/>
    </source>
</evidence>
<dbReference type="InterPro" id="IPR027417">
    <property type="entry name" value="P-loop_NTPase"/>
</dbReference>
<proteinExistence type="inferred from homology"/>
<sequence>MGVSGSGKSSVGQQLAQALQCPFIEGDAFHSPANIARMSSGIALSDADRADWLEALGDEIRRVRQQHGGYVLSCSALKRAYRDRLRQADPALRFAHLHGEAALLAQRMAGRNAHFMPPSLLASQLAALQPLEADEAGLVLDIRHSTEQLVQAILMQSGAASP</sequence>
<comment type="caution">
    <text evidence="11">The sequence shown here is derived from an EMBL/GenBank/DDBJ whole genome shotgun (WGS) entry which is preliminary data.</text>
</comment>
<evidence type="ECO:0000256" key="5">
    <source>
        <dbReference type="ARBA" id="ARBA00022741"/>
    </source>
</evidence>
<dbReference type="GO" id="GO:0005524">
    <property type="term" value="F:ATP binding"/>
    <property type="evidence" value="ECO:0007669"/>
    <property type="project" value="UniProtKB-KW"/>
</dbReference>
<dbReference type="Proteomes" id="UP000444316">
    <property type="component" value="Unassembled WGS sequence"/>
</dbReference>
<accession>A0A845I1K7</accession>
<evidence type="ECO:0000256" key="10">
    <source>
        <dbReference type="RuleBase" id="RU363066"/>
    </source>
</evidence>
<dbReference type="GO" id="GO:0046316">
    <property type="term" value="F:gluconokinase activity"/>
    <property type="evidence" value="ECO:0007669"/>
    <property type="project" value="UniProtKB-EC"/>
</dbReference>
<dbReference type="EC" id="2.7.1.12" evidence="3 10"/>
<protein>
    <recommendedName>
        <fullName evidence="3 10">Gluconokinase</fullName>
        <ecNumber evidence="3 10">2.7.1.12</ecNumber>
    </recommendedName>
</protein>
<dbReference type="EMBL" id="WWCL01000002">
    <property type="protein sequence ID" value="MYN45591.1"/>
    <property type="molecule type" value="Genomic_DNA"/>
</dbReference>
<evidence type="ECO:0000313" key="11">
    <source>
        <dbReference type="EMBL" id="MYN45591.1"/>
    </source>
</evidence>
<gene>
    <name evidence="11" type="ORF">GTP23_11085</name>
</gene>
<evidence type="ECO:0000256" key="4">
    <source>
        <dbReference type="ARBA" id="ARBA00022679"/>
    </source>
</evidence>
<dbReference type="PANTHER" id="PTHR43442:SF3">
    <property type="entry name" value="GLUCONOKINASE-RELATED"/>
    <property type="match status" value="1"/>
</dbReference>
<reference evidence="11" key="1">
    <citation type="submission" date="2019-12" db="EMBL/GenBank/DDBJ databases">
        <title>Novel species isolated from a subtropical stream in China.</title>
        <authorList>
            <person name="Lu H."/>
        </authorList>
    </citation>
    <scope>NUCLEOTIDE SEQUENCE [LARGE SCALE GENOMIC DNA]</scope>
    <source>
        <strain evidence="11">FT93W</strain>
    </source>
</reference>
<dbReference type="CDD" id="cd02021">
    <property type="entry name" value="GntK"/>
    <property type="match status" value="1"/>
</dbReference>
<keyword evidence="12" id="KW-1185">Reference proteome</keyword>
<organism evidence="11 12">
    <name type="scientific">Duganella fentianensis</name>
    <dbReference type="NCBI Taxonomy" id="2692177"/>
    <lineage>
        <taxon>Bacteria</taxon>
        <taxon>Pseudomonadati</taxon>
        <taxon>Pseudomonadota</taxon>
        <taxon>Betaproteobacteria</taxon>
        <taxon>Burkholderiales</taxon>
        <taxon>Oxalobacteraceae</taxon>
        <taxon>Telluria group</taxon>
        <taxon>Duganella</taxon>
    </lineage>
</organism>
<dbReference type="Gene3D" id="3.40.50.300">
    <property type="entry name" value="P-loop containing nucleotide triphosphate hydrolases"/>
    <property type="match status" value="1"/>
</dbReference>
<dbReference type="GO" id="GO:0005737">
    <property type="term" value="C:cytoplasm"/>
    <property type="evidence" value="ECO:0007669"/>
    <property type="project" value="TreeGrafter"/>
</dbReference>
<dbReference type="GO" id="GO:0019521">
    <property type="term" value="P:D-gluconate metabolic process"/>
    <property type="evidence" value="ECO:0007669"/>
    <property type="project" value="UniProtKB-KW"/>
</dbReference>
<comment type="similarity">
    <text evidence="2 10">Belongs to the gluconokinase GntK/GntV family.</text>
</comment>
<keyword evidence="7 10" id="KW-0067">ATP-binding</keyword>
<keyword evidence="4 10" id="KW-0808">Transferase</keyword>
<dbReference type="InterPro" id="IPR031322">
    <property type="entry name" value="Shikimate/glucono_kinase"/>
</dbReference>